<feature type="transmembrane region" description="Helical" evidence="2">
    <location>
        <begin position="149"/>
        <end position="166"/>
    </location>
</feature>
<dbReference type="RefSeq" id="WP_114625341.1">
    <property type="nucleotide sequence ID" value="NZ_QQNA01000166.1"/>
</dbReference>
<feature type="transmembrane region" description="Helical" evidence="2">
    <location>
        <begin position="216"/>
        <end position="238"/>
    </location>
</feature>
<dbReference type="AlphaFoldDB" id="A0A370B6J4"/>
<feature type="compositionally biased region" description="Low complexity" evidence="1">
    <location>
        <begin position="10"/>
        <end position="19"/>
    </location>
</feature>
<feature type="transmembrane region" description="Helical" evidence="2">
    <location>
        <begin position="338"/>
        <end position="359"/>
    </location>
</feature>
<dbReference type="OrthoDB" id="3458595at2"/>
<feature type="transmembrane region" description="Helical" evidence="2">
    <location>
        <begin position="288"/>
        <end position="305"/>
    </location>
</feature>
<evidence type="ECO:0008006" key="5">
    <source>
        <dbReference type="Google" id="ProtNLM"/>
    </source>
</evidence>
<evidence type="ECO:0000256" key="1">
    <source>
        <dbReference type="SAM" id="MobiDB-lite"/>
    </source>
</evidence>
<reference evidence="3 4" key="1">
    <citation type="submission" date="2018-07" db="EMBL/GenBank/DDBJ databases">
        <title>Streptomyces species from bats.</title>
        <authorList>
            <person name="Dunlap C."/>
        </authorList>
    </citation>
    <scope>NUCLEOTIDE SEQUENCE [LARGE SCALE GENOMIC DNA]</scope>
    <source>
        <strain evidence="3 4">AC230</strain>
    </source>
</reference>
<keyword evidence="2" id="KW-1133">Transmembrane helix</keyword>
<keyword evidence="4" id="KW-1185">Reference proteome</keyword>
<feature type="transmembrane region" description="Helical" evidence="2">
    <location>
        <begin position="123"/>
        <end position="143"/>
    </location>
</feature>
<comment type="caution">
    <text evidence="3">The sequence shown here is derived from an EMBL/GenBank/DDBJ whole genome shotgun (WGS) entry which is preliminary data.</text>
</comment>
<sequence>MAQTSTPVSGPRRGWSRPGGTRGPGGGLAGPAAVAGLYTLVQLALLVAGSGLGWDETVYVRQVSPGAEAAFFSAPRARGITFLVAPLTALTPSVEALRVYLALLSGAGLFLALRVWRPLLPARVPTVAGALFAGLWVTVFYGPQVMPNLWVALGSLSTVGCFLRAVRDRADRAALAGLGAGAAFTALMRPTDACWLALPLLLAALCVGAWRRPAVLLTLGAGVAVGCAPWVAEAYLSYGGLGERLRRADGIQGELGWNLAFYDQLRALQGRLLCRPCDMAWRRPGTGVWWFVLPALVVGGVLTAVRARRPAVVLVPSLAGLSLAAPYLLLIGYAAPRFLLPAYALLAVPAALCLLWIAAAVRPRPVAAAGLAVLLAAHLVVQYGILDRVAASGRAHRTAFGRVAAELGRHGVRPPCVVSGEEAVRIAFRARCASRQTGGHDVSITPARLVALARDRPVAVVVPGAGRPPAYARGWRPLRLPDLPGARGLRAYVSPSAGPPPRTVRPPRTL</sequence>
<keyword evidence="2" id="KW-0812">Transmembrane</keyword>
<accession>A0A370B6J4</accession>
<gene>
    <name evidence="3" type="ORF">DVH02_20775</name>
</gene>
<dbReference type="EMBL" id="QQNA01000166">
    <property type="protein sequence ID" value="RDG36282.1"/>
    <property type="molecule type" value="Genomic_DNA"/>
</dbReference>
<dbReference type="Proteomes" id="UP000253741">
    <property type="component" value="Unassembled WGS sequence"/>
</dbReference>
<protein>
    <recommendedName>
        <fullName evidence="5">Glycosyltransferase RgtA/B/C/D-like domain-containing protein</fullName>
    </recommendedName>
</protein>
<feature type="compositionally biased region" description="Pro residues" evidence="1">
    <location>
        <begin position="497"/>
        <end position="510"/>
    </location>
</feature>
<feature type="region of interest" description="Disordered" evidence="1">
    <location>
        <begin position="491"/>
        <end position="510"/>
    </location>
</feature>
<keyword evidence="2" id="KW-0472">Membrane</keyword>
<feature type="transmembrane region" description="Helical" evidence="2">
    <location>
        <begin position="97"/>
        <end position="116"/>
    </location>
</feature>
<evidence type="ECO:0000256" key="2">
    <source>
        <dbReference type="SAM" id="Phobius"/>
    </source>
</evidence>
<name>A0A370B6J4_9ACTN</name>
<feature type="transmembrane region" description="Helical" evidence="2">
    <location>
        <begin position="193"/>
        <end position="210"/>
    </location>
</feature>
<organism evidence="3 4">
    <name type="scientific">Streptomyces corynorhini</name>
    <dbReference type="NCBI Taxonomy" id="2282652"/>
    <lineage>
        <taxon>Bacteria</taxon>
        <taxon>Bacillati</taxon>
        <taxon>Actinomycetota</taxon>
        <taxon>Actinomycetes</taxon>
        <taxon>Kitasatosporales</taxon>
        <taxon>Streptomycetaceae</taxon>
        <taxon>Streptomyces</taxon>
    </lineage>
</organism>
<feature type="transmembrane region" description="Helical" evidence="2">
    <location>
        <begin position="365"/>
        <end position="386"/>
    </location>
</feature>
<evidence type="ECO:0000313" key="3">
    <source>
        <dbReference type="EMBL" id="RDG36282.1"/>
    </source>
</evidence>
<proteinExistence type="predicted"/>
<evidence type="ECO:0000313" key="4">
    <source>
        <dbReference type="Proteomes" id="UP000253741"/>
    </source>
</evidence>
<feature type="transmembrane region" description="Helical" evidence="2">
    <location>
        <begin position="311"/>
        <end position="331"/>
    </location>
</feature>
<feature type="region of interest" description="Disordered" evidence="1">
    <location>
        <begin position="1"/>
        <end position="26"/>
    </location>
</feature>